<dbReference type="AlphaFoldDB" id="A0A834M2Y1"/>
<feature type="compositionally biased region" description="Basic and acidic residues" evidence="1">
    <location>
        <begin position="31"/>
        <end position="43"/>
    </location>
</feature>
<feature type="compositionally biased region" description="Basic and acidic residues" evidence="1">
    <location>
        <begin position="136"/>
        <end position="149"/>
    </location>
</feature>
<evidence type="ECO:0000256" key="1">
    <source>
        <dbReference type="SAM" id="MobiDB-lite"/>
    </source>
</evidence>
<protein>
    <submittedName>
        <fullName evidence="2">Uncharacterized protein</fullName>
    </submittedName>
</protein>
<comment type="caution">
    <text evidence="2">The sequence shown here is derived from an EMBL/GenBank/DDBJ whole genome shotgun (WGS) entry which is preliminary data.</text>
</comment>
<proteinExistence type="predicted"/>
<dbReference type="Proteomes" id="UP000625711">
    <property type="component" value="Unassembled WGS sequence"/>
</dbReference>
<organism evidence="2 3">
    <name type="scientific">Rhynchophorus ferrugineus</name>
    <name type="common">Red palm weevil</name>
    <name type="synonym">Curculio ferrugineus</name>
    <dbReference type="NCBI Taxonomy" id="354439"/>
    <lineage>
        <taxon>Eukaryota</taxon>
        <taxon>Metazoa</taxon>
        <taxon>Ecdysozoa</taxon>
        <taxon>Arthropoda</taxon>
        <taxon>Hexapoda</taxon>
        <taxon>Insecta</taxon>
        <taxon>Pterygota</taxon>
        <taxon>Neoptera</taxon>
        <taxon>Endopterygota</taxon>
        <taxon>Coleoptera</taxon>
        <taxon>Polyphaga</taxon>
        <taxon>Cucujiformia</taxon>
        <taxon>Curculionidae</taxon>
        <taxon>Dryophthorinae</taxon>
        <taxon>Rhynchophorus</taxon>
    </lineage>
</organism>
<feature type="region of interest" description="Disordered" evidence="1">
    <location>
        <begin position="336"/>
        <end position="363"/>
    </location>
</feature>
<feature type="compositionally biased region" description="Basic residues" evidence="1">
    <location>
        <begin position="1"/>
        <end position="11"/>
    </location>
</feature>
<keyword evidence="3" id="KW-1185">Reference proteome</keyword>
<evidence type="ECO:0000313" key="3">
    <source>
        <dbReference type="Proteomes" id="UP000625711"/>
    </source>
</evidence>
<dbReference type="EMBL" id="JAACXV010014301">
    <property type="protein sequence ID" value="KAF7268768.1"/>
    <property type="molecule type" value="Genomic_DNA"/>
</dbReference>
<evidence type="ECO:0000313" key="2">
    <source>
        <dbReference type="EMBL" id="KAF7268768.1"/>
    </source>
</evidence>
<accession>A0A834M2Y1</accession>
<name>A0A834M2Y1_RHYFE</name>
<reference evidence="2" key="1">
    <citation type="submission" date="2020-08" db="EMBL/GenBank/DDBJ databases">
        <title>Genome sequencing and assembly of the red palm weevil Rhynchophorus ferrugineus.</title>
        <authorList>
            <person name="Dias G.B."/>
            <person name="Bergman C.M."/>
            <person name="Manee M."/>
        </authorList>
    </citation>
    <scope>NUCLEOTIDE SEQUENCE</scope>
    <source>
        <strain evidence="2">AA-2017</strain>
        <tissue evidence="2">Whole larva</tissue>
    </source>
</reference>
<dbReference type="OrthoDB" id="10676587at2759"/>
<feature type="region of interest" description="Disordered" evidence="1">
    <location>
        <begin position="1"/>
        <end position="64"/>
    </location>
</feature>
<gene>
    <name evidence="2" type="ORF">GWI33_018118</name>
</gene>
<feature type="compositionally biased region" description="Low complexity" evidence="1">
    <location>
        <begin position="336"/>
        <end position="352"/>
    </location>
</feature>
<feature type="region of interest" description="Disordered" evidence="1">
    <location>
        <begin position="132"/>
        <end position="152"/>
    </location>
</feature>
<sequence>MITGRGRRRRRPMESPPSDRSHSAFARRASRRPETEPAKERSRCARQGRGDCWSPSPDNPRCRECRPSRAVETVNIIRNVPCRPPRVPTHQCFDLYAPFVFIHRTTTGPDTAPIGATVRQVNLETLLTTNRSTHHRNNEDNRNITRQPHDLILSRPPPLSRTLLIPKPSPPRQQQQTNEMTINIFVRVYMAHRSAVSNGSRLGVWSRAYGNVAAIEVLYAHFKCQHSEIWSLPDERHRLETLTEGDLEVWAYRLPPALAPDSDDMVNLFVLLRVFDSDINSTRLLHTHPEKRSDRSSRDQTINSGAYLSGRYEDKNASLIAEIYLALFKTNEQRGGTAAAGRNGGNSSSSSSSGGGGGRNEDATKNNAVFRSIWSPGLGGWGLLRSYGGVEKREAGGATLAGVCELLLPYFNGLFAKINLLAAAAVLEKSLWVLKLEVCWMHRRN</sequence>